<evidence type="ECO:0000259" key="3">
    <source>
        <dbReference type="PROSITE" id="PS50937"/>
    </source>
</evidence>
<dbReference type="InterPro" id="IPR047057">
    <property type="entry name" value="MerR_fam"/>
</dbReference>
<evidence type="ECO:0000313" key="4">
    <source>
        <dbReference type="EMBL" id="RDD63955.1"/>
    </source>
</evidence>
<dbReference type="Pfam" id="PF13411">
    <property type="entry name" value="MerR_1"/>
    <property type="match status" value="1"/>
</dbReference>
<comment type="caution">
    <text evidence="4">The sequence shown here is derived from an EMBL/GenBank/DDBJ whole genome shotgun (WGS) entry which is preliminary data.</text>
</comment>
<dbReference type="SMART" id="SM00422">
    <property type="entry name" value="HTH_MERR"/>
    <property type="match status" value="1"/>
</dbReference>
<reference evidence="4 5" key="1">
    <citation type="submission" date="2018-07" db="EMBL/GenBank/DDBJ databases">
        <title>Venubactetium sediminum gen. nov., sp. nov., isolated from a marine solar saltern.</title>
        <authorList>
            <person name="Wang S."/>
        </authorList>
    </citation>
    <scope>NUCLEOTIDE SEQUENCE [LARGE SCALE GENOMIC DNA]</scope>
    <source>
        <strain evidence="4 5">WD2A32</strain>
    </source>
</reference>
<dbReference type="GO" id="GO:0003677">
    <property type="term" value="F:DNA binding"/>
    <property type="evidence" value="ECO:0007669"/>
    <property type="project" value="UniProtKB-KW"/>
</dbReference>
<sequence length="142" mass="16240">MTQLFTVTELAGLLDITPRAIRFYEQKGLINPRRAGKTRVYTHRDKARLQLILRGKRLGFSLTEIGEYLDLYEVDRTQTSQLQLLQEKVTERIELLEAQQRDLQQTLSELHDVRDQVERAMAERTPVAGKQSGDGKADSDAA</sequence>
<dbReference type="AlphaFoldDB" id="A0A369THT4"/>
<evidence type="ECO:0000256" key="1">
    <source>
        <dbReference type="ARBA" id="ARBA00023125"/>
    </source>
</evidence>
<feature type="compositionally biased region" description="Basic and acidic residues" evidence="2">
    <location>
        <begin position="133"/>
        <end position="142"/>
    </location>
</feature>
<feature type="region of interest" description="Disordered" evidence="2">
    <location>
        <begin position="119"/>
        <end position="142"/>
    </location>
</feature>
<evidence type="ECO:0000313" key="5">
    <source>
        <dbReference type="Proteomes" id="UP000253941"/>
    </source>
</evidence>
<dbReference type="CDD" id="cd04776">
    <property type="entry name" value="HTH_GnyR"/>
    <property type="match status" value="1"/>
</dbReference>
<organism evidence="4 5">
    <name type="scientific">Ferruginivarius sediminum</name>
    <dbReference type="NCBI Taxonomy" id="2661937"/>
    <lineage>
        <taxon>Bacteria</taxon>
        <taxon>Pseudomonadati</taxon>
        <taxon>Pseudomonadota</taxon>
        <taxon>Alphaproteobacteria</taxon>
        <taxon>Rhodospirillales</taxon>
        <taxon>Rhodospirillaceae</taxon>
        <taxon>Ferruginivarius</taxon>
    </lineage>
</organism>
<evidence type="ECO:0000256" key="2">
    <source>
        <dbReference type="SAM" id="MobiDB-lite"/>
    </source>
</evidence>
<protein>
    <submittedName>
        <fullName evidence="4">MerR family DNA-binding transcriptional regulator</fullName>
    </submittedName>
</protein>
<name>A0A369THT4_9PROT</name>
<keyword evidence="5" id="KW-1185">Reference proteome</keyword>
<dbReference type="EMBL" id="QPMH01000001">
    <property type="protein sequence ID" value="RDD63955.1"/>
    <property type="molecule type" value="Genomic_DNA"/>
</dbReference>
<keyword evidence="1 4" id="KW-0238">DNA-binding</keyword>
<proteinExistence type="predicted"/>
<dbReference type="PROSITE" id="PS50937">
    <property type="entry name" value="HTH_MERR_2"/>
    <property type="match status" value="1"/>
</dbReference>
<dbReference type="Proteomes" id="UP000253941">
    <property type="component" value="Unassembled WGS sequence"/>
</dbReference>
<dbReference type="PANTHER" id="PTHR30204">
    <property type="entry name" value="REDOX-CYCLING DRUG-SENSING TRANSCRIPTIONAL ACTIVATOR SOXR"/>
    <property type="match status" value="1"/>
</dbReference>
<dbReference type="SUPFAM" id="SSF46955">
    <property type="entry name" value="Putative DNA-binding domain"/>
    <property type="match status" value="1"/>
</dbReference>
<accession>A0A369THT4</accession>
<dbReference type="Gene3D" id="1.10.1660.10">
    <property type="match status" value="1"/>
</dbReference>
<gene>
    <name evidence="4" type="ORF">DRB17_01150</name>
</gene>
<dbReference type="InterPro" id="IPR000551">
    <property type="entry name" value="MerR-type_HTH_dom"/>
</dbReference>
<dbReference type="PANTHER" id="PTHR30204:SF58">
    <property type="entry name" value="HTH-TYPE TRANSCRIPTIONAL REGULATOR YFMP"/>
    <property type="match status" value="1"/>
</dbReference>
<feature type="domain" description="HTH merR-type" evidence="3">
    <location>
        <begin position="4"/>
        <end position="71"/>
    </location>
</feature>
<dbReference type="InterPro" id="IPR009061">
    <property type="entry name" value="DNA-bd_dom_put_sf"/>
</dbReference>
<dbReference type="RefSeq" id="WP_114580466.1">
    <property type="nucleotide sequence ID" value="NZ_QPMH01000001.1"/>
</dbReference>
<dbReference type="GO" id="GO:0003700">
    <property type="term" value="F:DNA-binding transcription factor activity"/>
    <property type="evidence" value="ECO:0007669"/>
    <property type="project" value="InterPro"/>
</dbReference>